<dbReference type="RefSeq" id="WP_081200883.1">
    <property type="nucleotide sequence ID" value="NZ_FOCZ01000002.1"/>
</dbReference>
<dbReference type="CDD" id="cd04301">
    <property type="entry name" value="NAT_SF"/>
    <property type="match status" value="1"/>
</dbReference>
<name>A0A1V9EL79_9BACT</name>
<reference evidence="5" key="1">
    <citation type="submission" date="2016-04" db="EMBL/GenBank/DDBJ databases">
        <authorList>
            <person name="Chen L."/>
            <person name="Zhuang W."/>
            <person name="Wang G."/>
        </authorList>
    </citation>
    <scope>NUCLEOTIDE SEQUENCE [LARGE SCALE GENOMIC DNA]</scope>
    <source>
        <strain evidence="5">17621</strain>
    </source>
</reference>
<dbReference type="PANTHER" id="PTHR43877">
    <property type="entry name" value="AMINOALKYLPHOSPHONATE N-ACETYLTRANSFERASE-RELATED-RELATED"/>
    <property type="match status" value="1"/>
</dbReference>
<evidence type="ECO:0000256" key="1">
    <source>
        <dbReference type="ARBA" id="ARBA00022679"/>
    </source>
</evidence>
<keyword evidence="1" id="KW-0808">Transferase</keyword>
<dbReference type="SUPFAM" id="SSF55729">
    <property type="entry name" value="Acyl-CoA N-acyltransferases (Nat)"/>
    <property type="match status" value="1"/>
</dbReference>
<keyword evidence="5" id="KW-1185">Reference proteome</keyword>
<dbReference type="Gene3D" id="3.40.630.30">
    <property type="match status" value="1"/>
</dbReference>
<dbReference type="Pfam" id="PF13508">
    <property type="entry name" value="Acetyltransf_7"/>
    <property type="match status" value="1"/>
</dbReference>
<feature type="domain" description="N-acetyltransferase" evidence="3">
    <location>
        <begin position="5"/>
        <end position="168"/>
    </location>
</feature>
<dbReference type="InterPro" id="IPR016181">
    <property type="entry name" value="Acyl_CoA_acyltransferase"/>
</dbReference>
<proteinExistence type="predicted"/>
<dbReference type="OrthoDB" id="9797178at2"/>
<dbReference type="STRING" id="354355.SAMN05660816_01017"/>
<keyword evidence="2" id="KW-0012">Acyltransferase</keyword>
<protein>
    <recommendedName>
        <fullName evidence="3">N-acetyltransferase domain-containing protein</fullName>
    </recommendedName>
</protein>
<dbReference type="AlphaFoldDB" id="A0A1V9EL79"/>
<dbReference type="InterPro" id="IPR050832">
    <property type="entry name" value="Bact_Acetyltransf"/>
</dbReference>
<dbReference type="PROSITE" id="PS51186">
    <property type="entry name" value="GNAT"/>
    <property type="match status" value="1"/>
</dbReference>
<accession>A0A1V9EL79</accession>
<organism evidence="4 5">
    <name type="scientific">Niastella yeongjuensis</name>
    <dbReference type="NCBI Taxonomy" id="354355"/>
    <lineage>
        <taxon>Bacteria</taxon>
        <taxon>Pseudomonadati</taxon>
        <taxon>Bacteroidota</taxon>
        <taxon>Chitinophagia</taxon>
        <taxon>Chitinophagales</taxon>
        <taxon>Chitinophagaceae</taxon>
        <taxon>Niastella</taxon>
    </lineage>
</organism>
<evidence type="ECO:0000313" key="4">
    <source>
        <dbReference type="EMBL" id="OQP46876.1"/>
    </source>
</evidence>
<dbReference type="GO" id="GO:0016747">
    <property type="term" value="F:acyltransferase activity, transferring groups other than amino-acyl groups"/>
    <property type="evidence" value="ECO:0007669"/>
    <property type="project" value="InterPro"/>
</dbReference>
<evidence type="ECO:0000256" key="2">
    <source>
        <dbReference type="ARBA" id="ARBA00023315"/>
    </source>
</evidence>
<dbReference type="InterPro" id="IPR000182">
    <property type="entry name" value="GNAT_dom"/>
</dbReference>
<dbReference type="Proteomes" id="UP000192610">
    <property type="component" value="Unassembled WGS sequence"/>
</dbReference>
<dbReference type="EMBL" id="LVXG01000023">
    <property type="protein sequence ID" value="OQP46876.1"/>
    <property type="molecule type" value="Genomic_DNA"/>
</dbReference>
<comment type="caution">
    <text evidence="4">The sequence shown here is derived from an EMBL/GenBank/DDBJ whole genome shotgun (WGS) entry which is preliminary data.</text>
</comment>
<evidence type="ECO:0000259" key="3">
    <source>
        <dbReference type="PROSITE" id="PS51186"/>
    </source>
</evidence>
<gene>
    <name evidence="4" type="ORF">A4H97_04970</name>
</gene>
<evidence type="ECO:0000313" key="5">
    <source>
        <dbReference type="Proteomes" id="UP000192610"/>
    </source>
</evidence>
<sequence length="169" mass="18252">MNIHVSIALATSDDAAAIANVISEAAYDLTAKHGHGHWSAIASAKGVLNGMSKAKVLVAKNGKEVIGTLRLTSSRPWVIDPAYFTPVHRPVYLVDMAVRPGYQRIGVGRALIEEAKKMATALAGDSLRLDAYEGVAGAGGFYIKCGFTEMGHILYKTVPHIYFEWLIIR</sequence>